<dbReference type="EMBL" id="CDMZ01004645">
    <property type="protein sequence ID" value="CEM50371.1"/>
    <property type="molecule type" value="Genomic_DNA"/>
</dbReference>
<reference evidence="1" key="1">
    <citation type="submission" date="2014-11" db="EMBL/GenBank/DDBJ databases">
        <authorList>
            <person name="Otto D Thomas"/>
            <person name="Naeem Raeece"/>
        </authorList>
    </citation>
    <scope>NUCLEOTIDE SEQUENCE</scope>
</reference>
<dbReference type="VEuPathDB" id="CryptoDB:Cvel_1624"/>
<protein>
    <submittedName>
        <fullName evidence="1">Uncharacterized protein</fullName>
    </submittedName>
</protein>
<proteinExistence type="predicted"/>
<name>A0A0G4I0I7_9ALVE</name>
<accession>A0A0G4I0I7</accession>
<organism evidence="1">
    <name type="scientific">Chromera velia CCMP2878</name>
    <dbReference type="NCBI Taxonomy" id="1169474"/>
    <lineage>
        <taxon>Eukaryota</taxon>
        <taxon>Sar</taxon>
        <taxon>Alveolata</taxon>
        <taxon>Colpodellida</taxon>
        <taxon>Chromeraceae</taxon>
        <taxon>Chromera</taxon>
    </lineage>
</organism>
<dbReference type="PhylomeDB" id="A0A0G4I0I7"/>
<gene>
    <name evidence="1" type="ORF">Cvel_1624</name>
</gene>
<sequence length="156" mass="17441">MQTRNQRLSVRHFAPWNFVFDGYIVINVPKIPRVFPRHSGVAVEVVLLKVGFEIKERTTEVLLRALAWHHREAPLSKSSNTLCDDSALAFDQSIKGVFPVPESLSFVLSLPSCYKQRITLLTICTLTTDAIVFTDLRSPTFSAKPPNALVLTNSSS</sequence>
<evidence type="ECO:0000313" key="1">
    <source>
        <dbReference type="EMBL" id="CEM50371.1"/>
    </source>
</evidence>
<dbReference type="AlphaFoldDB" id="A0A0G4I0I7"/>